<evidence type="ECO:0000256" key="3">
    <source>
        <dbReference type="ARBA" id="ARBA00022729"/>
    </source>
</evidence>
<dbReference type="GO" id="GO:0005615">
    <property type="term" value="C:extracellular space"/>
    <property type="evidence" value="ECO:0007669"/>
    <property type="project" value="TreeGrafter"/>
</dbReference>
<feature type="disulfide bond" evidence="7">
    <location>
        <begin position="511"/>
        <end position="572"/>
    </location>
</feature>
<feature type="region of interest" description="Disordered" evidence="8">
    <location>
        <begin position="451"/>
        <end position="472"/>
    </location>
</feature>
<dbReference type="InterPro" id="IPR001190">
    <property type="entry name" value="SRCR"/>
</dbReference>
<dbReference type="SMART" id="SM00202">
    <property type="entry name" value="SR"/>
    <property type="match status" value="3"/>
</dbReference>
<dbReference type="PROSITE" id="PS00420">
    <property type="entry name" value="SRCR_1"/>
    <property type="match status" value="3"/>
</dbReference>
<feature type="compositionally biased region" description="Gly residues" evidence="8">
    <location>
        <begin position="363"/>
        <end position="376"/>
    </location>
</feature>
<name>M3YX11_MUSPF</name>
<feature type="disulfide bond" evidence="7">
    <location>
        <begin position="225"/>
        <end position="289"/>
    </location>
</feature>
<feature type="disulfide bond" evidence="7">
    <location>
        <begin position="542"/>
        <end position="552"/>
    </location>
</feature>
<evidence type="ECO:0000256" key="6">
    <source>
        <dbReference type="ARBA" id="ARBA00023180"/>
    </source>
</evidence>
<evidence type="ECO:0000256" key="4">
    <source>
        <dbReference type="ARBA" id="ARBA00022737"/>
    </source>
</evidence>
<feature type="disulfide bond" evidence="7">
    <location>
        <begin position="238"/>
        <end position="299"/>
    </location>
</feature>
<dbReference type="Gene3D" id="3.10.250.10">
    <property type="entry name" value="SRCR-like domain"/>
    <property type="match status" value="3"/>
</dbReference>
<dbReference type="Ensembl" id="ENSMPUT00000016112.1">
    <property type="protein sequence ID" value="ENSMPUP00000015871.1"/>
    <property type="gene ID" value="ENSMPUG00000015975.1"/>
</dbReference>
<dbReference type="SUPFAM" id="SSF56487">
    <property type="entry name" value="SRCR-like"/>
    <property type="match status" value="3"/>
</dbReference>
<feature type="compositionally biased region" description="Basic and acidic residues" evidence="8">
    <location>
        <begin position="14"/>
        <end position="35"/>
    </location>
</feature>
<dbReference type="Pfam" id="PF00530">
    <property type="entry name" value="SRCR"/>
    <property type="match status" value="3"/>
</dbReference>
<feature type="disulfide bond" evidence="7">
    <location>
        <begin position="138"/>
        <end position="148"/>
    </location>
</feature>
<feature type="disulfide bond" evidence="7">
    <location>
        <begin position="107"/>
        <end position="168"/>
    </location>
</feature>
<dbReference type="GeneTree" id="ENSGT00940000160521"/>
<evidence type="ECO:0000256" key="2">
    <source>
        <dbReference type="ARBA" id="ARBA00022525"/>
    </source>
</evidence>
<feature type="domain" description="SRCR" evidence="9">
    <location>
        <begin position="473"/>
        <end position="573"/>
    </location>
</feature>
<feature type="compositionally biased region" description="Basic and acidic residues" evidence="8">
    <location>
        <begin position="379"/>
        <end position="392"/>
    </location>
</feature>
<evidence type="ECO:0000313" key="10">
    <source>
        <dbReference type="Ensembl" id="ENSMPUP00000015871.1"/>
    </source>
</evidence>
<dbReference type="PROSITE" id="PS50287">
    <property type="entry name" value="SRCR_2"/>
    <property type="match status" value="3"/>
</dbReference>
<feature type="region of interest" description="Disordered" evidence="8">
    <location>
        <begin position="359"/>
        <end position="392"/>
    </location>
</feature>
<dbReference type="EMBL" id="AEYP01053202">
    <property type="status" value="NOT_ANNOTATED_CDS"/>
    <property type="molecule type" value="Genomic_DNA"/>
</dbReference>
<dbReference type="STRING" id="9669.ENSMPUP00000015871"/>
<feature type="domain" description="SRCR" evidence="9">
    <location>
        <begin position="200"/>
        <end position="300"/>
    </location>
</feature>
<dbReference type="EMBL" id="AEYP01053203">
    <property type="status" value="NOT_ANNOTATED_CDS"/>
    <property type="molecule type" value="Genomic_DNA"/>
</dbReference>
<dbReference type="AlphaFoldDB" id="M3YX11"/>
<dbReference type="InParanoid" id="M3YX11"/>
<feature type="region of interest" description="Disordered" evidence="8">
    <location>
        <begin position="1"/>
        <end position="37"/>
    </location>
</feature>
<feature type="disulfide bond" evidence="7">
    <location>
        <begin position="269"/>
        <end position="279"/>
    </location>
</feature>
<protein>
    <submittedName>
        <fullName evidence="10">Scavenger receptor cysteine rich family member with 4 domains</fullName>
    </submittedName>
</protein>
<dbReference type="GO" id="GO:0005886">
    <property type="term" value="C:plasma membrane"/>
    <property type="evidence" value="ECO:0007669"/>
    <property type="project" value="TreeGrafter"/>
</dbReference>
<dbReference type="HOGENOM" id="CLU_002555_11_2_1"/>
<gene>
    <name evidence="10" type="primary">SSC4D</name>
</gene>
<keyword evidence="3" id="KW-0732">Signal</keyword>
<dbReference type="GO" id="GO:0031638">
    <property type="term" value="P:zymogen activation"/>
    <property type="evidence" value="ECO:0007669"/>
    <property type="project" value="TreeGrafter"/>
</dbReference>
<evidence type="ECO:0000256" key="8">
    <source>
        <dbReference type="SAM" id="MobiDB-lite"/>
    </source>
</evidence>
<feature type="disulfide bond" evidence="7">
    <location>
        <begin position="94"/>
        <end position="158"/>
    </location>
</feature>
<dbReference type="eggNOG" id="ENOG502QU9F">
    <property type="taxonomic scope" value="Eukaryota"/>
</dbReference>
<accession>M3YX11</accession>
<organism evidence="10">
    <name type="scientific">Mustela putorius furo</name>
    <name type="common">European domestic ferret</name>
    <name type="synonym">Mustela furo</name>
    <dbReference type="NCBI Taxonomy" id="9669"/>
    <lineage>
        <taxon>Eukaryota</taxon>
        <taxon>Metazoa</taxon>
        <taxon>Chordata</taxon>
        <taxon>Craniata</taxon>
        <taxon>Vertebrata</taxon>
        <taxon>Euteleostomi</taxon>
        <taxon>Mammalia</taxon>
        <taxon>Eutheria</taxon>
        <taxon>Laurasiatheria</taxon>
        <taxon>Carnivora</taxon>
        <taxon>Caniformia</taxon>
        <taxon>Musteloidea</taxon>
        <taxon>Mustelidae</taxon>
        <taxon>Mustelinae</taxon>
        <taxon>Mustela</taxon>
    </lineage>
</organism>
<keyword evidence="5 7" id="KW-1015">Disulfide bond</keyword>
<comment type="subcellular location">
    <subcellularLocation>
        <location evidence="1">Secreted</location>
    </subcellularLocation>
</comment>
<feature type="disulfide bond" evidence="7">
    <location>
        <begin position="498"/>
        <end position="562"/>
    </location>
</feature>
<dbReference type="FunFam" id="3.10.250.10:FF:000001">
    <property type="entry name" value="Lysyl oxidase 4 isoform X1"/>
    <property type="match status" value="3"/>
</dbReference>
<dbReference type="PANTHER" id="PTHR48071">
    <property type="entry name" value="SRCR DOMAIN-CONTAINING PROTEIN"/>
    <property type="match status" value="1"/>
</dbReference>
<dbReference type="PRINTS" id="PR00258">
    <property type="entry name" value="SPERACTRCPTR"/>
</dbReference>
<keyword evidence="2" id="KW-0964">Secreted</keyword>
<keyword evidence="4" id="KW-0677">Repeat</keyword>
<dbReference type="OMA" id="XHLRLAN"/>
<evidence type="ECO:0000259" key="9">
    <source>
        <dbReference type="PROSITE" id="PS50287"/>
    </source>
</evidence>
<dbReference type="InterPro" id="IPR036772">
    <property type="entry name" value="SRCR-like_dom_sf"/>
</dbReference>
<evidence type="ECO:0000256" key="1">
    <source>
        <dbReference type="ARBA" id="ARBA00004613"/>
    </source>
</evidence>
<proteinExistence type="predicted"/>
<reference evidence="10" key="1">
    <citation type="submission" date="2024-06" db="UniProtKB">
        <authorList>
            <consortium name="Ensembl"/>
        </authorList>
    </citation>
    <scope>IDENTIFICATION</scope>
</reference>
<dbReference type="PANTHER" id="PTHR48071:SF15">
    <property type="entry name" value="SRCR DOMAIN-CONTAINING PROTEIN"/>
    <property type="match status" value="1"/>
</dbReference>
<feature type="domain" description="SRCR" evidence="9">
    <location>
        <begin position="69"/>
        <end position="169"/>
    </location>
</feature>
<evidence type="ECO:0000256" key="5">
    <source>
        <dbReference type="ARBA" id="ARBA00023157"/>
    </source>
</evidence>
<keyword evidence="6" id="KW-0325">Glycoprotein</keyword>
<sequence>MGPSERPGPGWMLREAEMRIDPQRTERSRGWRPGDRSNAPLPLPPALSFFLLLPLAGALQPAPLPFPELRLVGGPSRCRGRLEVLHGGSWGSVCDDDWDVVDANVVCRQLGCGLALPVPRPLAFGQGRGPILLDNVECGGQEAALSQCRSRGWGVHNCFHYEDVAVLCDEFLPTQPPTRKVFTSRVPSTTPQHGKGEGSVRLVGGTGPCQGRVEILHGGLWGTVCDDDWGLPDAAVVCRQLGCGAALAATTNAFFGYGTGHILLDNVHCEGGEPRLAACLSLGWGVHNCGHHEDAGALCAALVLGPPTLTALPPLATREDWAWHTEPEATGVGALPSREMALFTTATWAAGKKSGRLQRMGGVRRGGSLRHGGVSGTGEDARTAQREAEPDHRRALRLRGAGGAGKGAPSAVGVGWGLKAVVLQVFSLPLNQASLGRPGVLAEPGPEELGLQVQQDSSETTRVPTPRPRDGHLRLVNGAHPCEGRVELFLGQRWGTVCDDAWDLRAATVLCRQLGCGQALAAPGEAHFGPGRGPILLDNVKCRGDESTLLLCSHIRWDAHNCDHSEDASVLCRSL</sequence>
<dbReference type="GO" id="GO:0004252">
    <property type="term" value="F:serine-type endopeptidase activity"/>
    <property type="evidence" value="ECO:0007669"/>
    <property type="project" value="TreeGrafter"/>
</dbReference>
<evidence type="ECO:0000256" key="7">
    <source>
        <dbReference type="PROSITE-ProRule" id="PRU00196"/>
    </source>
</evidence>
<feature type="compositionally biased region" description="Polar residues" evidence="8">
    <location>
        <begin position="452"/>
        <end position="463"/>
    </location>
</feature>